<dbReference type="RefSeq" id="WP_012020581.1">
    <property type="nucleotide sequence ID" value="NZ_AP019770.1"/>
</dbReference>
<evidence type="ECO:0000313" key="7">
    <source>
        <dbReference type="EMBL" id="AKV80470.1"/>
    </source>
</evidence>
<dbReference type="Proteomes" id="UP000029084">
    <property type="component" value="Chromosome"/>
</dbReference>
<evidence type="ECO:0000313" key="14">
    <source>
        <dbReference type="Proteomes" id="UP000068832"/>
    </source>
</evidence>
<dbReference type="Proteomes" id="UP000062398">
    <property type="component" value="Chromosome"/>
</dbReference>
<name>A0A088E3B9_9CREN</name>
<dbReference type="Proteomes" id="UP000068832">
    <property type="component" value="Chromosome"/>
</dbReference>
<evidence type="ECO:0000313" key="9">
    <source>
        <dbReference type="Proteomes" id="UP000029084"/>
    </source>
</evidence>
<evidence type="ECO:0000313" key="3">
    <source>
        <dbReference type="EMBL" id="AIM26781.1"/>
    </source>
</evidence>
<dbReference type="InterPro" id="IPR019887">
    <property type="entry name" value="Tscrpt_reg_AsnC/Lrp_C"/>
</dbReference>
<dbReference type="Gene3D" id="3.30.70.920">
    <property type="match status" value="1"/>
</dbReference>
<organism evidence="3 9">
    <name type="scientific">Metallosphaera sedula</name>
    <dbReference type="NCBI Taxonomy" id="43687"/>
    <lineage>
        <taxon>Archaea</taxon>
        <taxon>Thermoproteota</taxon>
        <taxon>Thermoprotei</taxon>
        <taxon>Sulfolobales</taxon>
        <taxon>Sulfolobaceae</taxon>
        <taxon>Metallosphaera</taxon>
    </lineage>
</organism>
<dbReference type="SUPFAM" id="SSF54909">
    <property type="entry name" value="Dimeric alpha+beta barrel"/>
    <property type="match status" value="1"/>
</dbReference>
<dbReference type="EMBL" id="CP012172">
    <property type="protein sequence ID" value="AKV73734.1"/>
    <property type="molecule type" value="Genomic_DNA"/>
</dbReference>
<evidence type="ECO:0000313" key="10">
    <source>
        <dbReference type="Proteomes" id="UP000056255"/>
    </source>
</evidence>
<accession>A0A088E3B9</accession>
<evidence type="ECO:0000259" key="2">
    <source>
        <dbReference type="Pfam" id="PF01037"/>
    </source>
</evidence>
<dbReference type="Proteomes" id="UP000056255">
    <property type="component" value="Chromosome"/>
</dbReference>
<dbReference type="Proteomes" id="UP000062475">
    <property type="component" value="Chromosome"/>
</dbReference>
<evidence type="ECO:0000313" key="11">
    <source>
        <dbReference type="Proteomes" id="UP000061362"/>
    </source>
</evidence>
<protein>
    <submittedName>
        <fullName evidence="4">AsnC family transcriptional regulator</fullName>
    </submittedName>
    <submittedName>
        <fullName evidence="3">Transcriptional regulator, AsnC family</fullName>
    </submittedName>
</protein>
<reference evidence="11 12" key="2">
    <citation type="journal article" date="2015" name="Genome Announc.">
        <title>Complete Genome Sequences of Evolved Arsenate-Resistant Metallosphaera sedula Strains.</title>
        <authorList>
            <person name="Ai C."/>
            <person name="McCarthy S."/>
            <person name="Schackwitz W."/>
            <person name="Martin J."/>
            <person name="Lipzen A."/>
            <person name="Blum P."/>
        </authorList>
    </citation>
    <scope>NUCLEOTIDE SEQUENCE [LARGE SCALE GENOMIC DNA]</scope>
    <source>
        <strain evidence="6 12">ARS120-1</strain>
        <strain evidence="7 11">ARS120-2</strain>
        <strain evidence="4 14">ARS50-1</strain>
        <strain evidence="5 13">ARS50-2</strain>
    </source>
</reference>
<dbReference type="OrthoDB" id="8136at2157"/>
<evidence type="ECO:0000313" key="5">
    <source>
        <dbReference type="EMBL" id="AKV75974.1"/>
    </source>
</evidence>
<proteinExistence type="predicted"/>
<dbReference type="GeneID" id="97614320"/>
<evidence type="ECO:0000256" key="1">
    <source>
        <dbReference type="ARBA" id="ARBA00029440"/>
    </source>
</evidence>
<feature type="domain" description="Transcription regulator AsnC/Lrp ligand binding" evidence="2">
    <location>
        <begin position="15"/>
        <end position="76"/>
    </location>
</feature>
<dbReference type="EMBL" id="CP008822">
    <property type="protein sequence ID" value="AIM26781.1"/>
    <property type="molecule type" value="Genomic_DNA"/>
</dbReference>
<dbReference type="EMBL" id="CP012173">
    <property type="protein sequence ID" value="AKV75974.1"/>
    <property type="molecule type" value="Genomic_DNA"/>
</dbReference>
<reference evidence="8 10" key="3">
    <citation type="submission" date="2015-07" db="EMBL/GenBank/DDBJ databases">
        <title>Physiological, transcriptional responses and genome re-sequencing of acid resistant extremely thermoacidophilic Metallosphaera sedula SARC-M1.</title>
        <authorList>
            <person name="Ai C."/>
            <person name="McCarthy S."/>
            <person name="Eckrich V."/>
            <person name="Rudrappa D."/>
            <person name="Qiu G."/>
            <person name="Blum P."/>
        </authorList>
    </citation>
    <scope>NUCLEOTIDE SEQUENCE [LARGE SCALE GENOMIC DNA]</scope>
    <source>
        <strain evidence="8 10">SARC-M1</strain>
    </source>
</reference>
<gene>
    <name evidence="3" type="ORF">HA72_0619</name>
    <name evidence="4" type="ORF">MsedA_0632</name>
    <name evidence="5" type="ORF">MsedB_0632</name>
    <name evidence="6" type="ORF">MsedC_0631</name>
    <name evidence="7" type="ORF">MsedD_0632</name>
    <name evidence="8" type="ORF">MsedE_0632</name>
</gene>
<dbReference type="Proteomes" id="UP000061362">
    <property type="component" value="Chromosome"/>
</dbReference>
<dbReference type="InterPro" id="IPR011008">
    <property type="entry name" value="Dimeric_a/b-barrel"/>
</dbReference>
<dbReference type="OMA" id="TCPVVHF"/>
<evidence type="ECO:0000313" key="4">
    <source>
        <dbReference type="EMBL" id="AKV73734.1"/>
    </source>
</evidence>
<evidence type="ECO:0000313" key="13">
    <source>
        <dbReference type="Proteomes" id="UP000062475"/>
    </source>
</evidence>
<comment type="pathway">
    <text evidence="1">Amino-acid biosynthesis.</text>
</comment>
<reference evidence="3 9" key="1">
    <citation type="journal article" date="2014" name="J. Bacteriol.">
        <title>Role of an Archaeal PitA Transporter in the Copper and Arsenic Resistance of Metallosphaera sedula, an Extreme Thermoacidophile.</title>
        <authorList>
            <person name="McCarthy S."/>
            <person name="Ai C."/>
            <person name="Wheaton G."/>
            <person name="Tevatia R."/>
            <person name="Eckrich V."/>
            <person name="Kelly R."/>
            <person name="Blum P."/>
        </authorList>
    </citation>
    <scope>NUCLEOTIDE SEQUENCE [LARGE SCALE GENOMIC DNA]</scope>
    <source>
        <strain evidence="3 9">CuR1</strain>
    </source>
</reference>
<evidence type="ECO:0000313" key="6">
    <source>
        <dbReference type="EMBL" id="AKV78225.1"/>
    </source>
</evidence>
<dbReference type="Pfam" id="PF01037">
    <property type="entry name" value="AsnC_trans_reg"/>
    <property type="match status" value="1"/>
</dbReference>
<dbReference type="EMBL" id="CP012174">
    <property type="protein sequence ID" value="AKV78225.1"/>
    <property type="molecule type" value="Genomic_DNA"/>
</dbReference>
<dbReference type="AlphaFoldDB" id="A0A088E3B9"/>
<dbReference type="PATRIC" id="fig|43687.5.peg.634"/>
<dbReference type="EMBL" id="CP012176">
    <property type="protein sequence ID" value="AKV82717.1"/>
    <property type="molecule type" value="Genomic_DNA"/>
</dbReference>
<dbReference type="EMBL" id="CP012175">
    <property type="protein sequence ID" value="AKV80470.1"/>
    <property type="molecule type" value="Genomic_DNA"/>
</dbReference>
<sequence length="76" mass="8467">MGSLKAYVLLITSIGKETDVLNELKKLEGVKDGTAVYGEYDVVVEIEGKDLDDINRTISQIRRNPNIIRTVTLISM</sequence>
<evidence type="ECO:0000313" key="8">
    <source>
        <dbReference type="EMBL" id="AKV82717.1"/>
    </source>
</evidence>
<evidence type="ECO:0000313" key="12">
    <source>
        <dbReference type="Proteomes" id="UP000062398"/>
    </source>
</evidence>